<dbReference type="AlphaFoldDB" id="A0A423T8F0"/>
<evidence type="ECO:0000313" key="3">
    <source>
        <dbReference type="EMBL" id="ROT72731.1"/>
    </source>
</evidence>
<dbReference type="InterPro" id="IPR004119">
    <property type="entry name" value="EcKL"/>
</dbReference>
<proteinExistence type="predicted"/>
<feature type="compositionally biased region" description="Basic and acidic residues" evidence="1">
    <location>
        <begin position="41"/>
        <end position="65"/>
    </location>
</feature>
<evidence type="ECO:0000313" key="4">
    <source>
        <dbReference type="Proteomes" id="UP000283509"/>
    </source>
</evidence>
<comment type="caution">
    <text evidence="3">The sequence shown here is derived from an EMBL/GenBank/DDBJ whole genome shotgun (WGS) entry which is preliminary data.</text>
</comment>
<protein>
    <recommendedName>
        <fullName evidence="2">CHK kinase-like domain-containing protein</fullName>
    </recommendedName>
</protein>
<dbReference type="EMBL" id="QCYY01002114">
    <property type="protein sequence ID" value="ROT72731.1"/>
    <property type="molecule type" value="Genomic_DNA"/>
</dbReference>
<name>A0A423T8F0_PENVA</name>
<dbReference type="InterPro" id="IPR011009">
    <property type="entry name" value="Kinase-like_dom_sf"/>
</dbReference>
<keyword evidence="4" id="KW-1185">Reference proteome</keyword>
<organism evidence="3 4">
    <name type="scientific">Penaeus vannamei</name>
    <name type="common">Whiteleg shrimp</name>
    <name type="synonym">Litopenaeus vannamei</name>
    <dbReference type="NCBI Taxonomy" id="6689"/>
    <lineage>
        <taxon>Eukaryota</taxon>
        <taxon>Metazoa</taxon>
        <taxon>Ecdysozoa</taxon>
        <taxon>Arthropoda</taxon>
        <taxon>Crustacea</taxon>
        <taxon>Multicrustacea</taxon>
        <taxon>Malacostraca</taxon>
        <taxon>Eumalacostraca</taxon>
        <taxon>Eucarida</taxon>
        <taxon>Decapoda</taxon>
        <taxon>Dendrobranchiata</taxon>
        <taxon>Penaeoidea</taxon>
        <taxon>Penaeidae</taxon>
        <taxon>Penaeus</taxon>
    </lineage>
</organism>
<dbReference type="PANTHER" id="PTHR11012">
    <property type="entry name" value="PROTEIN KINASE-LIKE DOMAIN-CONTAINING"/>
    <property type="match status" value="1"/>
</dbReference>
<dbReference type="Gene3D" id="3.90.1200.10">
    <property type="match status" value="1"/>
</dbReference>
<dbReference type="OrthoDB" id="5915577at2759"/>
<gene>
    <name evidence="3" type="ORF">C7M84_008846</name>
</gene>
<evidence type="ECO:0000259" key="2">
    <source>
        <dbReference type="SMART" id="SM00587"/>
    </source>
</evidence>
<reference evidence="3 4" key="1">
    <citation type="submission" date="2018-04" db="EMBL/GenBank/DDBJ databases">
        <authorList>
            <person name="Zhang X."/>
            <person name="Yuan J."/>
            <person name="Li F."/>
            <person name="Xiang J."/>
        </authorList>
    </citation>
    <scope>NUCLEOTIDE SEQUENCE [LARGE SCALE GENOMIC DNA]</scope>
    <source>
        <tissue evidence="3">Muscle</tissue>
    </source>
</reference>
<dbReference type="Pfam" id="PF02958">
    <property type="entry name" value="EcKL"/>
    <property type="match status" value="1"/>
</dbReference>
<evidence type="ECO:0000256" key="1">
    <source>
        <dbReference type="SAM" id="MobiDB-lite"/>
    </source>
</evidence>
<accession>A0A423T8F0</accession>
<dbReference type="SMART" id="SM00587">
    <property type="entry name" value="CHK"/>
    <property type="match status" value="1"/>
</dbReference>
<dbReference type="InterPro" id="IPR015897">
    <property type="entry name" value="CHK_kinase-like"/>
</dbReference>
<feature type="region of interest" description="Disordered" evidence="1">
    <location>
        <begin position="41"/>
        <end position="76"/>
    </location>
</feature>
<reference evidence="3 4" key="2">
    <citation type="submission" date="2019-01" db="EMBL/GenBank/DDBJ databases">
        <title>The decoding of complex shrimp genome reveals the adaptation for benthos swimmer, frequently molting mechanism and breeding impact on genome.</title>
        <authorList>
            <person name="Sun Y."/>
            <person name="Gao Y."/>
            <person name="Yu Y."/>
        </authorList>
    </citation>
    <scope>NUCLEOTIDE SEQUENCE [LARGE SCALE GENOMIC DNA]</scope>
    <source>
        <tissue evidence="3">Muscle</tissue>
    </source>
</reference>
<dbReference type="SUPFAM" id="SSF56112">
    <property type="entry name" value="Protein kinase-like (PK-like)"/>
    <property type="match status" value="1"/>
</dbReference>
<sequence>MVDEAERIKSCHALITEQAVTEALKADQGAEAQLASWQIEDHQQGRQPQRDGDERATRLRPERGRRTPLKRNPGHDREVFEEVTRKLFLKEAEFYSNLLPQLNAVLEEAGMKPLAMPRCFYSAVERKKELVLLEDLRPRGFKMFDRRKGLDVAHVSLVLEELARLHAASLLLEKKEPQYFRGTCLNRGWAHLFEGAVDLGFVLGQHIDSAKAMLDKIGGYESAATWAESLKPKLQDIFEKQMEPTKYHVLCHGDAWNNNLLFSYRADGSPEAVMFVDLQICRRVSFATDINYLLYTSLTGDVRKPNLDALLETYRGQFNAVMETRGGSEGRLSEGEVLQEFRQKNVIGAIFTRMLISVILLEPQDVEELSDLKDKEIDECFLELRKEALDLVDSNPFMRPRFLAVVEELVETGLVPA</sequence>
<dbReference type="Proteomes" id="UP000283509">
    <property type="component" value="Unassembled WGS sequence"/>
</dbReference>
<feature type="domain" description="CHK kinase-like" evidence="2">
    <location>
        <begin position="131"/>
        <end position="324"/>
    </location>
</feature>
<dbReference type="PANTHER" id="PTHR11012:SF30">
    <property type="entry name" value="PROTEIN KINASE-LIKE DOMAIN-CONTAINING"/>
    <property type="match status" value="1"/>
</dbReference>